<reference evidence="3" key="1">
    <citation type="journal article" date="2019" name="Int. J. Syst. Evol. Microbiol.">
        <title>The Global Catalogue of Microorganisms (GCM) 10K type strain sequencing project: providing services to taxonomists for standard genome sequencing and annotation.</title>
        <authorList>
            <consortium name="The Broad Institute Genomics Platform"/>
            <consortium name="The Broad Institute Genome Sequencing Center for Infectious Disease"/>
            <person name="Wu L."/>
            <person name="Ma J."/>
        </authorList>
    </citation>
    <scope>NUCLEOTIDE SEQUENCE [LARGE SCALE GENOMIC DNA]</scope>
    <source>
        <strain evidence="3">JCM 14545</strain>
    </source>
</reference>
<evidence type="ECO:0000256" key="1">
    <source>
        <dbReference type="SAM" id="MobiDB-lite"/>
    </source>
</evidence>
<proteinExistence type="predicted"/>
<accession>A0ABP5B8Y3</accession>
<evidence type="ECO:0000313" key="3">
    <source>
        <dbReference type="Proteomes" id="UP001501116"/>
    </source>
</evidence>
<dbReference type="Proteomes" id="UP001501116">
    <property type="component" value="Unassembled WGS sequence"/>
</dbReference>
<organism evidence="2 3">
    <name type="scientific">Amycolatopsis minnesotensis</name>
    <dbReference type="NCBI Taxonomy" id="337894"/>
    <lineage>
        <taxon>Bacteria</taxon>
        <taxon>Bacillati</taxon>
        <taxon>Actinomycetota</taxon>
        <taxon>Actinomycetes</taxon>
        <taxon>Pseudonocardiales</taxon>
        <taxon>Pseudonocardiaceae</taxon>
        <taxon>Amycolatopsis</taxon>
    </lineage>
</organism>
<feature type="region of interest" description="Disordered" evidence="1">
    <location>
        <begin position="1"/>
        <end position="26"/>
    </location>
</feature>
<sequence length="245" mass="26871">MHWRRRTTPVGLAQDEPDRRAPFAGPIPSELPGFDFEVCCTVVWNASPAWQEKACAKVAAQAANLLNDYSPIHAGLAGTRLAADLAAGKALSDDPPVRVWAEDVVVTVAPDQLELAQQHAQHLRQREVAAAGHEVERADLTYLKNTVFKNTASATLWWLRNHNHDITALSSVVEHLNRTVKIVAGNDILSPLEALIAAFDTLIPDLDPSTRYEIHDQLATILAVLGKTEDADALRSQLRQHPPDD</sequence>
<dbReference type="RefSeq" id="WP_344412001.1">
    <property type="nucleotide sequence ID" value="NZ_BAAANN010000001.1"/>
</dbReference>
<comment type="caution">
    <text evidence="2">The sequence shown here is derived from an EMBL/GenBank/DDBJ whole genome shotgun (WGS) entry which is preliminary data.</text>
</comment>
<dbReference type="EMBL" id="BAAANN010000001">
    <property type="protein sequence ID" value="GAA1937431.1"/>
    <property type="molecule type" value="Genomic_DNA"/>
</dbReference>
<keyword evidence="3" id="KW-1185">Reference proteome</keyword>
<evidence type="ECO:0000313" key="2">
    <source>
        <dbReference type="EMBL" id="GAA1937431.1"/>
    </source>
</evidence>
<name>A0ABP5B8Y3_9PSEU</name>
<gene>
    <name evidence="2" type="ORF">GCM10009754_00570</name>
</gene>
<protein>
    <submittedName>
        <fullName evidence="2">Uncharacterized protein</fullName>
    </submittedName>
</protein>